<dbReference type="AlphaFoldDB" id="A0A6V7RMG2"/>
<dbReference type="CDD" id="cd00609">
    <property type="entry name" value="AAT_like"/>
    <property type="match status" value="1"/>
</dbReference>
<dbReference type="InterPro" id="IPR050881">
    <property type="entry name" value="LL-DAP_aminotransferase"/>
</dbReference>
<dbReference type="PANTHER" id="PTHR42832:SF3">
    <property type="entry name" value="L-GLUTAMINE--4-(METHYLSULFANYL)-2-OXOBUTANOATE AMINOTRANSFERASE"/>
    <property type="match status" value="1"/>
</dbReference>
<dbReference type="Gene3D" id="3.40.640.10">
    <property type="entry name" value="Type I PLP-dependent aspartate aminotransferase-like (Major domain)"/>
    <property type="match status" value="1"/>
</dbReference>
<comment type="similarity">
    <text evidence="4">Belongs to the class-I pyridoxal-phosphate-dependent aminotransferase family.</text>
</comment>
<dbReference type="InterPro" id="IPR015424">
    <property type="entry name" value="PyrdxlP-dep_Trfase"/>
</dbReference>
<gene>
    <name evidence="6" type="primary">dapL</name>
    <name evidence="6" type="ORF">JEODO184_01410</name>
</gene>
<evidence type="ECO:0000256" key="2">
    <source>
        <dbReference type="ARBA" id="ARBA00022576"/>
    </source>
</evidence>
<evidence type="ECO:0000313" key="6">
    <source>
        <dbReference type="EMBL" id="CAD2078598.1"/>
    </source>
</evidence>
<dbReference type="GO" id="GO:0030170">
    <property type="term" value="F:pyridoxal phosphate binding"/>
    <property type="evidence" value="ECO:0007669"/>
    <property type="project" value="InterPro"/>
</dbReference>
<feature type="domain" description="Aminotransferase class I/classII large" evidence="5">
    <location>
        <begin position="28"/>
        <end position="374"/>
    </location>
</feature>
<dbReference type="EC" id="2.6.1.-" evidence="4"/>
<organism evidence="6 7">
    <name type="scientific">Jeotgalicoccus meleagridis</name>
    <dbReference type="NCBI Taxonomy" id="2759181"/>
    <lineage>
        <taxon>Bacteria</taxon>
        <taxon>Bacillati</taxon>
        <taxon>Bacillota</taxon>
        <taxon>Bacilli</taxon>
        <taxon>Bacillales</taxon>
        <taxon>Staphylococcaceae</taxon>
        <taxon>Jeotgalicoccus</taxon>
    </lineage>
</organism>
<dbReference type="EMBL" id="CAJEWD010000008">
    <property type="protein sequence ID" value="CAD2078598.1"/>
    <property type="molecule type" value="Genomic_DNA"/>
</dbReference>
<evidence type="ECO:0000256" key="4">
    <source>
        <dbReference type="RuleBase" id="RU000481"/>
    </source>
</evidence>
<keyword evidence="7" id="KW-1185">Reference proteome</keyword>
<evidence type="ECO:0000259" key="5">
    <source>
        <dbReference type="Pfam" id="PF00155"/>
    </source>
</evidence>
<dbReference type="InterPro" id="IPR004839">
    <property type="entry name" value="Aminotransferase_I/II_large"/>
</dbReference>
<dbReference type="InterPro" id="IPR004838">
    <property type="entry name" value="NHTrfase_class1_PyrdxlP-BS"/>
</dbReference>
<dbReference type="RefSeq" id="WP_185125910.1">
    <property type="nucleotide sequence ID" value="NZ_CAJEWD010000008.1"/>
</dbReference>
<dbReference type="Pfam" id="PF00155">
    <property type="entry name" value="Aminotran_1_2"/>
    <property type="match status" value="1"/>
</dbReference>
<dbReference type="GO" id="GO:0008483">
    <property type="term" value="F:transaminase activity"/>
    <property type="evidence" value="ECO:0007669"/>
    <property type="project" value="UniProtKB-KW"/>
</dbReference>
<sequence>MASDLVNSLSPSYFSSMMNKTIETGDKPLLNLAVGIPDGKTPKVITDRVKSAIDQEENQKYGPFRGKTELKDSIKRFYKRTYGVDLQEENVAILFGTKNGLVNFPLAHYNPGVGIMLPNPGYADYITAVELVKGKAIDMPLLKENNYLPDFDALTEELKETDLIYLNYPSNPLGAVANKTFFDDTIERFKDSHIKILHDFAYAAFGFNEDHPSILASDPDFKTAIEIYSLSKGFNMSGYRIGFAVGNADMIESINRFQDHTNAGVFGVTQEAAIAALDHADELIPKQNEIFKRRKEYINEALINLGIPIQPIEGGIFGWIKVPDTFNGESFVDYLLKEQSILTTPGIPFGDRGENYIRFSLAVDEEILSTFVERMKEIKNLWENSASL</sequence>
<name>A0A6V7RMG2_9STAP</name>
<dbReference type="Gene3D" id="3.90.1150.10">
    <property type="entry name" value="Aspartate Aminotransferase, domain 1"/>
    <property type="match status" value="1"/>
</dbReference>
<reference evidence="6 7" key="1">
    <citation type="submission" date="2020-07" db="EMBL/GenBank/DDBJ databases">
        <authorList>
            <person name="Criscuolo A."/>
        </authorList>
    </citation>
    <scope>NUCLEOTIDE SEQUENCE [LARGE SCALE GENOMIC DNA]</scope>
    <source>
        <strain evidence="6">CIP111649</strain>
    </source>
</reference>
<comment type="caution">
    <text evidence="6">The sequence shown here is derived from an EMBL/GenBank/DDBJ whole genome shotgun (WGS) entry which is preliminary data.</text>
</comment>
<dbReference type="Proteomes" id="UP000589351">
    <property type="component" value="Unassembled WGS sequence"/>
</dbReference>
<protein>
    <recommendedName>
        <fullName evidence="4">Aminotransferase</fullName>
        <ecNumber evidence="4">2.6.1.-</ecNumber>
    </recommendedName>
</protein>
<dbReference type="InterPro" id="IPR015422">
    <property type="entry name" value="PyrdxlP-dep_Trfase_small"/>
</dbReference>
<dbReference type="PROSITE" id="PS00105">
    <property type="entry name" value="AA_TRANSFER_CLASS_1"/>
    <property type="match status" value="1"/>
</dbReference>
<evidence type="ECO:0000256" key="3">
    <source>
        <dbReference type="ARBA" id="ARBA00022679"/>
    </source>
</evidence>
<evidence type="ECO:0000313" key="7">
    <source>
        <dbReference type="Proteomes" id="UP000589351"/>
    </source>
</evidence>
<proteinExistence type="inferred from homology"/>
<dbReference type="PANTHER" id="PTHR42832">
    <property type="entry name" value="AMINO ACID AMINOTRANSFERASE"/>
    <property type="match status" value="1"/>
</dbReference>
<comment type="cofactor">
    <cofactor evidence="1 4">
        <name>pyridoxal 5'-phosphate</name>
        <dbReference type="ChEBI" id="CHEBI:597326"/>
    </cofactor>
</comment>
<dbReference type="InterPro" id="IPR015421">
    <property type="entry name" value="PyrdxlP-dep_Trfase_major"/>
</dbReference>
<evidence type="ECO:0000256" key="1">
    <source>
        <dbReference type="ARBA" id="ARBA00001933"/>
    </source>
</evidence>
<keyword evidence="3 4" id="KW-0808">Transferase</keyword>
<keyword evidence="2 4" id="KW-0032">Aminotransferase</keyword>
<accession>A0A6V7RMG2</accession>
<dbReference type="SUPFAM" id="SSF53383">
    <property type="entry name" value="PLP-dependent transferases"/>
    <property type="match status" value="1"/>
</dbReference>